<dbReference type="InterPro" id="IPR043133">
    <property type="entry name" value="GTP-CH-I_C/QueF"/>
</dbReference>
<dbReference type="SUPFAM" id="SSF55620">
    <property type="entry name" value="Tetrahydrobiopterin biosynthesis enzymes-like"/>
    <property type="match status" value="2"/>
</dbReference>
<dbReference type="CDD" id="cd00483">
    <property type="entry name" value="HPPK"/>
    <property type="match status" value="1"/>
</dbReference>
<keyword evidence="18" id="KW-1185">Reference proteome</keyword>
<dbReference type="InterPro" id="IPR000550">
    <property type="entry name" value="Hppk"/>
</dbReference>
<dbReference type="InterPro" id="IPR000489">
    <property type="entry name" value="Pterin-binding_dom"/>
</dbReference>
<dbReference type="OrthoDB" id="615426at2759"/>
<dbReference type="InterPro" id="IPR045031">
    <property type="entry name" value="DHP_synth-like"/>
</dbReference>
<dbReference type="InterPro" id="IPR006390">
    <property type="entry name" value="DHP_synth_dom"/>
</dbReference>
<dbReference type="GO" id="GO:0003848">
    <property type="term" value="F:2-amino-4-hydroxy-6-hydroxymethyldihydropteridine diphosphokinase activity"/>
    <property type="evidence" value="ECO:0007669"/>
    <property type="project" value="UniProtKB-EC"/>
</dbReference>
<accession>A0A5C3L9T7</accession>
<evidence type="ECO:0000313" key="18">
    <source>
        <dbReference type="Proteomes" id="UP000307440"/>
    </source>
</evidence>
<dbReference type="PANTHER" id="PTHR20941:SF1">
    <property type="entry name" value="FOLIC ACID SYNTHESIS PROTEIN FOL1"/>
    <property type="match status" value="1"/>
</dbReference>
<evidence type="ECO:0000256" key="10">
    <source>
        <dbReference type="ARBA" id="ARBA00022741"/>
    </source>
</evidence>
<dbReference type="NCBIfam" id="TIGR01496">
    <property type="entry name" value="DHPS"/>
    <property type="match status" value="1"/>
</dbReference>
<dbReference type="SUPFAM" id="SSF55083">
    <property type="entry name" value="6-hydroxymethyl-7,8-dihydropterin pyrophosphokinase, HPPK"/>
    <property type="match status" value="1"/>
</dbReference>
<evidence type="ECO:0000256" key="15">
    <source>
        <dbReference type="ARBA" id="ARBA00023268"/>
    </source>
</evidence>
<comment type="catalytic activity">
    <reaction evidence="2">
        <text>6-hydroxymethyl-7,8-dihydropterin + ATP = (7,8-dihydropterin-6-yl)methyl diphosphate + AMP + H(+)</text>
        <dbReference type="Rhea" id="RHEA:11412"/>
        <dbReference type="ChEBI" id="CHEBI:15378"/>
        <dbReference type="ChEBI" id="CHEBI:30616"/>
        <dbReference type="ChEBI" id="CHEBI:44841"/>
        <dbReference type="ChEBI" id="CHEBI:72950"/>
        <dbReference type="ChEBI" id="CHEBI:456215"/>
        <dbReference type="EC" id="2.7.6.3"/>
    </reaction>
</comment>
<dbReference type="GO" id="GO:0046656">
    <property type="term" value="P:folic acid biosynthetic process"/>
    <property type="evidence" value="ECO:0007669"/>
    <property type="project" value="UniProtKB-KW"/>
</dbReference>
<evidence type="ECO:0000256" key="8">
    <source>
        <dbReference type="ARBA" id="ARBA00022679"/>
    </source>
</evidence>
<dbReference type="InterPro" id="IPR011005">
    <property type="entry name" value="Dihydropteroate_synth-like_sf"/>
</dbReference>
<dbReference type="Pfam" id="PF01288">
    <property type="entry name" value="HPPK"/>
    <property type="match status" value="1"/>
</dbReference>
<keyword evidence="9" id="KW-0479">Metal-binding</keyword>
<evidence type="ECO:0000256" key="5">
    <source>
        <dbReference type="ARBA" id="ARBA00005051"/>
    </source>
</evidence>
<keyword evidence="13" id="KW-0460">Magnesium</keyword>
<dbReference type="NCBIfam" id="TIGR01498">
    <property type="entry name" value="folK"/>
    <property type="match status" value="1"/>
</dbReference>
<evidence type="ECO:0000256" key="6">
    <source>
        <dbReference type="ARBA" id="ARBA00009640"/>
    </source>
</evidence>
<evidence type="ECO:0000256" key="13">
    <source>
        <dbReference type="ARBA" id="ARBA00022842"/>
    </source>
</evidence>
<dbReference type="PROSITE" id="PS00793">
    <property type="entry name" value="DHPS_2"/>
    <property type="match status" value="1"/>
</dbReference>
<comment type="similarity">
    <text evidence="6">In the N-terminal section; belongs to the DHNA family.</text>
</comment>
<dbReference type="SMART" id="SM00905">
    <property type="entry name" value="FolB"/>
    <property type="match status" value="1"/>
</dbReference>
<dbReference type="Proteomes" id="UP000307440">
    <property type="component" value="Unassembled WGS sequence"/>
</dbReference>
<comment type="pathway">
    <text evidence="5">Cofactor biosynthesis; tetrahydrofolate biosynthesis; 2-amino-4-hydroxy-6-hydroxymethyl-7,8-dihydropteridine diphosphate from 7,8-dihydroneopterin triphosphate: step 4/4.</text>
</comment>
<dbReference type="GO" id="GO:0046654">
    <property type="term" value="P:tetrahydrofolate biosynthetic process"/>
    <property type="evidence" value="ECO:0007669"/>
    <property type="project" value="UniProtKB-UniPathway"/>
</dbReference>
<dbReference type="GO" id="GO:0016301">
    <property type="term" value="F:kinase activity"/>
    <property type="evidence" value="ECO:0007669"/>
    <property type="project" value="UniProtKB-KW"/>
</dbReference>
<evidence type="ECO:0000256" key="2">
    <source>
        <dbReference type="ARBA" id="ARBA00000198"/>
    </source>
</evidence>
<comment type="cofactor">
    <cofactor evidence="3">
        <name>Mg(2+)</name>
        <dbReference type="ChEBI" id="CHEBI:18420"/>
    </cofactor>
</comment>
<dbReference type="Pfam" id="PF02152">
    <property type="entry name" value="FolB"/>
    <property type="match status" value="2"/>
</dbReference>
<evidence type="ECO:0000256" key="14">
    <source>
        <dbReference type="ARBA" id="ARBA00022909"/>
    </source>
</evidence>
<evidence type="ECO:0000256" key="4">
    <source>
        <dbReference type="ARBA" id="ARBA00004763"/>
    </source>
</evidence>
<evidence type="ECO:0000256" key="1">
    <source>
        <dbReference type="ARBA" id="ARBA00000012"/>
    </source>
</evidence>
<dbReference type="GO" id="GO:0004156">
    <property type="term" value="F:dihydropteroate synthase activity"/>
    <property type="evidence" value="ECO:0007669"/>
    <property type="project" value="UniProtKB-EC"/>
</dbReference>
<evidence type="ECO:0000256" key="9">
    <source>
        <dbReference type="ARBA" id="ARBA00022723"/>
    </source>
</evidence>
<dbReference type="PROSITE" id="PS50972">
    <property type="entry name" value="PTERIN_BINDING"/>
    <property type="match status" value="1"/>
</dbReference>
<protein>
    <submittedName>
        <fullName evidence="17">Dihydropteroate synthase</fullName>
    </submittedName>
</protein>
<keyword evidence="15" id="KW-0511">Multifunctional enzyme</keyword>
<dbReference type="GO" id="GO:0005524">
    <property type="term" value="F:ATP binding"/>
    <property type="evidence" value="ECO:0007669"/>
    <property type="project" value="UniProtKB-KW"/>
</dbReference>
<evidence type="ECO:0000256" key="3">
    <source>
        <dbReference type="ARBA" id="ARBA00001946"/>
    </source>
</evidence>
<dbReference type="GO" id="GO:0004150">
    <property type="term" value="F:dihydroneopterin aldolase activity"/>
    <property type="evidence" value="ECO:0007669"/>
    <property type="project" value="InterPro"/>
</dbReference>
<keyword evidence="14" id="KW-0289">Folate biosynthesis</keyword>
<keyword evidence="8" id="KW-0808">Transferase</keyword>
<keyword evidence="10" id="KW-0547">Nucleotide-binding</keyword>
<dbReference type="PROSITE" id="PS00794">
    <property type="entry name" value="HPPK"/>
    <property type="match status" value="1"/>
</dbReference>
<dbReference type="Pfam" id="PF00809">
    <property type="entry name" value="Pterin_bind"/>
    <property type="match status" value="1"/>
</dbReference>
<gene>
    <name evidence="17" type="ORF">FA15DRAFT_664076</name>
</gene>
<evidence type="ECO:0000256" key="11">
    <source>
        <dbReference type="ARBA" id="ARBA00022777"/>
    </source>
</evidence>
<comment type="similarity">
    <text evidence="7">In the C-terminal section; belongs to the DHPS family.</text>
</comment>
<keyword evidence="11" id="KW-0418">Kinase</keyword>
<dbReference type="Gene3D" id="3.20.20.20">
    <property type="entry name" value="Dihydropteroate synthase-like"/>
    <property type="match status" value="1"/>
</dbReference>
<evidence type="ECO:0000313" key="17">
    <source>
        <dbReference type="EMBL" id="TFK29528.1"/>
    </source>
</evidence>
<dbReference type="EMBL" id="ML210149">
    <property type="protein sequence ID" value="TFK29528.1"/>
    <property type="molecule type" value="Genomic_DNA"/>
</dbReference>
<dbReference type="AlphaFoldDB" id="A0A5C3L9T7"/>
<dbReference type="SUPFAM" id="SSF51717">
    <property type="entry name" value="Dihydropteroate synthetase-like"/>
    <property type="match status" value="1"/>
</dbReference>
<dbReference type="UniPathway" id="UPA00077">
    <property type="reaction ID" value="UER00155"/>
</dbReference>
<dbReference type="GO" id="GO:0046872">
    <property type="term" value="F:metal ion binding"/>
    <property type="evidence" value="ECO:0007669"/>
    <property type="project" value="UniProtKB-KW"/>
</dbReference>
<dbReference type="CDD" id="cd00739">
    <property type="entry name" value="DHPS"/>
    <property type="match status" value="1"/>
</dbReference>
<comment type="catalytic activity">
    <reaction evidence="1">
        <text>(7,8-dihydropterin-6-yl)methyl diphosphate + 4-aminobenzoate = 7,8-dihydropteroate + diphosphate</text>
        <dbReference type="Rhea" id="RHEA:19949"/>
        <dbReference type="ChEBI" id="CHEBI:17836"/>
        <dbReference type="ChEBI" id="CHEBI:17839"/>
        <dbReference type="ChEBI" id="CHEBI:33019"/>
        <dbReference type="ChEBI" id="CHEBI:72950"/>
        <dbReference type="EC" id="2.5.1.15"/>
    </reaction>
</comment>
<evidence type="ECO:0000256" key="7">
    <source>
        <dbReference type="ARBA" id="ARBA00009951"/>
    </source>
</evidence>
<evidence type="ECO:0000259" key="16">
    <source>
        <dbReference type="PROSITE" id="PS50972"/>
    </source>
</evidence>
<organism evidence="17 18">
    <name type="scientific">Coprinopsis marcescibilis</name>
    <name type="common">Agaric fungus</name>
    <name type="synonym">Psathyrella marcescibilis</name>
    <dbReference type="NCBI Taxonomy" id="230819"/>
    <lineage>
        <taxon>Eukaryota</taxon>
        <taxon>Fungi</taxon>
        <taxon>Dikarya</taxon>
        <taxon>Basidiomycota</taxon>
        <taxon>Agaricomycotina</taxon>
        <taxon>Agaricomycetes</taxon>
        <taxon>Agaricomycetidae</taxon>
        <taxon>Agaricales</taxon>
        <taxon>Agaricineae</taxon>
        <taxon>Psathyrellaceae</taxon>
        <taxon>Coprinopsis</taxon>
    </lineage>
</organism>
<dbReference type="Gene3D" id="3.30.70.560">
    <property type="entry name" value="7,8-Dihydro-6-hydroxymethylpterin-pyrophosphokinase HPPK"/>
    <property type="match status" value="1"/>
</dbReference>
<proteinExistence type="inferred from homology"/>
<evidence type="ECO:0000256" key="12">
    <source>
        <dbReference type="ARBA" id="ARBA00022840"/>
    </source>
</evidence>
<sequence length="840" mass="93747">MASSQDSKDRDVIVVNDLTLLLPLATGAQWQNLHGRPPVLQPISISLHIDYDIRTTAATDDLSCSIDYAQLVDQLRDWLCSDTFRSFSNLHHIVQVISKFVTQQYSGVFESYDLKVSQVKAPAQCNRVSVFHRSAMVHNQWRTSYMVYSIEDLLCPTIVGVEPQERVDRQTVIVNCKIENTKENVLIEAPDLRALVKQIYEVVYHSNHLTIESLASSVAKGILTIVASDAPVKVIISVAKPHALPLARSAEVIISRTPEDYAREGDQERHSTPETMTLVPQRKHIAVLALGSNLGDRFRNIELALRLLEVPGELLHSKDPENAHHTHEMEIAVVDTSFLYETAPMYVTDQPSFINCACVIETNVSPLTLLHLVKTVEKIVGRVPSIRNGPRAVDLDIILYDNDIFDSRPAQKRQNLDDLEGYLVVPHPRLAEREFVLRPLNDILPDYVHPLLNKAISQLLQELEIPLNEPPMQKIIPFPRLPHSDDEDRGEFSVCPAPPTLEFWNHGASKLHFPRECRTHLMATLNTTPDSFSDGSSHNDIPRAMEYVRQSVLDGASIIDIGGYSTRPGAVFVSIEEEIDRVVPYIKAIRKYGADEDQEQRLVQRIRNVVISVDTFRWQVAEAALVAGANCINDVYAFTGPNSYKQEDEEEKQQCEAILECMKTISREHAVPVVLMHSRGDAGQNKDYAEYNYVTPEESVVEGVRLELGAKVDRIVKGKGGIRRWLVIIDPGIGFSKSVEGNLSLLKHASNVTGKASIGISKSQRNPLFGYPQLIGVSRKSFLGTIIQFGEHGKKTEPKERDWATAAAVTCAVQQGASIVRVHNVGAMSDVVRVADALWA</sequence>
<feature type="domain" description="Pterin-binding" evidence="16">
    <location>
        <begin position="519"/>
        <end position="833"/>
    </location>
</feature>
<comment type="pathway">
    <text evidence="4">Cofactor biosynthesis; tetrahydrofolate biosynthesis; 7,8-dihydrofolate from 2-amino-4-hydroxy-6-hydroxymethyl-7,8-dihydropteridine diphosphate and 4-aminobenzoate: step 1/2.</text>
</comment>
<dbReference type="STRING" id="230819.A0A5C3L9T7"/>
<keyword evidence="12" id="KW-0067">ATP-binding</keyword>
<dbReference type="PANTHER" id="PTHR20941">
    <property type="entry name" value="FOLATE SYNTHESIS PROTEINS"/>
    <property type="match status" value="1"/>
</dbReference>
<dbReference type="Gene3D" id="3.30.1130.10">
    <property type="match status" value="2"/>
</dbReference>
<dbReference type="InterPro" id="IPR035907">
    <property type="entry name" value="Hppk_sf"/>
</dbReference>
<dbReference type="InterPro" id="IPR006157">
    <property type="entry name" value="FolB_dom"/>
</dbReference>
<name>A0A5C3L9T7_COPMA</name>
<reference evidence="17 18" key="1">
    <citation type="journal article" date="2019" name="Nat. Ecol. Evol.">
        <title>Megaphylogeny resolves global patterns of mushroom evolution.</title>
        <authorList>
            <person name="Varga T."/>
            <person name="Krizsan K."/>
            <person name="Foldi C."/>
            <person name="Dima B."/>
            <person name="Sanchez-Garcia M."/>
            <person name="Sanchez-Ramirez S."/>
            <person name="Szollosi G.J."/>
            <person name="Szarkandi J.G."/>
            <person name="Papp V."/>
            <person name="Albert L."/>
            <person name="Andreopoulos W."/>
            <person name="Angelini C."/>
            <person name="Antonin V."/>
            <person name="Barry K.W."/>
            <person name="Bougher N.L."/>
            <person name="Buchanan P."/>
            <person name="Buyck B."/>
            <person name="Bense V."/>
            <person name="Catcheside P."/>
            <person name="Chovatia M."/>
            <person name="Cooper J."/>
            <person name="Damon W."/>
            <person name="Desjardin D."/>
            <person name="Finy P."/>
            <person name="Geml J."/>
            <person name="Haridas S."/>
            <person name="Hughes K."/>
            <person name="Justo A."/>
            <person name="Karasinski D."/>
            <person name="Kautmanova I."/>
            <person name="Kiss B."/>
            <person name="Kocsube S."/>
            <person name="Kotiranta H."/>
            <person name="LaButti K.M."/>
            <person name="Lechner B.E."/>
            <person name="Liimatainen K."/>
            <person name="Lipzen A."/>
            <person name="Lukacs Z."/>
            <person name="Mihaltcheva S."/>
            <person name="Morgado L.N."/>
            <person name="Niskanen T."/>
            <person name="Noordeloos M.E."/>
            <person name="Ohm R.A."/>
            <person name="Ortiz-Santana B."/>
            <person name="Ovrebo C."/>
            <person name="Racz N."/>
            <person name="Riley R."/>
            <person name="Savchenko A."/>
            <person name="Shiryaev A."/>
            <person name="Soop K."/>
            <person name="Spirin V."/>
            <person name="Szebenyi C."/>
            <person name="Tomsovsky M."/>
            <person name="Tulloss R.E."/>
            <person name="Uehling J."/>
            <person name="Grigoriev I.V."/>
            <person name="Vagvolgyi C."/>
            <person name="Papp T."/>
            <person name="Martin F.M."/>
            <person name="Miettinen O."/>
            <person name="Hibbett D.S."/>
            <person name="Nagy L.G."/>
        </authorList>
    </citation>
    <scope>NUCLEOTIDE SEQUENCE [LARGE SCALE GENOMIC DNA]</scope>
    <source>
        <strain evidence="17 18">CBS 121175</strain>
    </source>
</reference>
<dbReference type="GO" id="GO:0005740">
    <property type="term" value="C:mitochondrial envelope"/>
    <property type="evidence" value="ECO:0007669"/>
    <property type="project" value="TreeGrafter"/>
</dbReference>